<dbReference type="EMBL" id="RZNB01000008">
    <property type="protein sequence ID" value="RWZ46187.1"/>
    <property type="molecule type" value="Genomic_DNA"/>
</dbReference>
<evidence type="ECO:0000313" key="6">
    <source>
        <dbReference type="EMBL" id="RWZ46187.1"/>
    </source>
</evidence>
<accession>A0A444PNY1</accession>
<dbReference type="PRINTS" id="PR00455">
    <property type="entry name" value="HTHTETR"/>
</dbReference>
<evidence type="ECO:0000256" key="3">
    <source>
        <dbReference type="ARBA" id="ARBA00023163"/>
    </source>
</evidence>
<proteinExistence type="predicted"/>
<evidence type="ECO:0000256" key="1">
    <source>
        <dbReference type="ARBA" id="ARBA00023015"/>
    </source>
</evidence>
<name>A0A444PNY1_9MICO</name>
<evidence type="ECO:0000256" key="2">
    <source>
        <dbReference type="ARBA" id="ARBA00023125"/>
    </source>
</evidence>
<dbReference type="PROSITE" id="PS01081">
    <property type="entry name" value="HTH_TETR_1"/>
    <property type="match status" value="1"/>
</dbReference>
<dbReference type="PANTHER" id="PTHR30055">
    <property type="entry name" value="HTH-TYPE TRANSCRIPTIONAL REGULATOR RUTR"/>
    <property type="match status" value="1"/>
</dbReference>
<keyword evidence="3" id="KW-0804">Transcription</keyword>
<dbReference type="Pfam" id="PF00440">
    <property type="entry name" value="TetR_N"/>
    <property type="match status" value="1"/>
</dbReference>
<dbReference type="GO" id="GO:0003700">
    <property type="term" value="F:DNA-binding transcription factor activity"/>
    <property type="evidence" value="ECO:0007669"/>
    <property type="project" value="TreeGrafter"/>
</dbReference>
<evidence type="ECO:0000259" key="5">
    <source>
        <dbReference type="PROSITE" id="PS50977"/>
    </source>
</evidence>
<protein>
    <submittedName>
        <fullName evidence="6">TetR family transcriptional regulator</fullName>
    </submittedName>
</protein>
<feature type="DNA-binding region" description="H-T-H motif" evidence="4">
    <location>
        <begin position="40"/>
        <end position="59"/>
    </location>
</feature>
<dbReference type="RefSeq" id="WP_128496219.1">
    <property type="nucleotide sequence ID" value="NZ_RZNB01000008.1"/>
</dbReference>
<keyword evidence="7" id="KW-1185">Reference proteome</keyword>
<keyword evidence="2 4" id="KW-0238">DNA-binding</keyword>
<evidence type="ECO:0000313" key="7">
    <source>
        <dbReference type="Proteomes" id="UP000288547"/>
    </source>
</evidence>
<dbReference type="InterPro" id="IPR023772">
    <property type="entry name" value="DNA-bd_HTH_TetR-type_CS"/>
</dbReference>
<dbReference type="OrthoDB" id="956698at2"/>
<dbReference type="SUPFAM" id="SSF46689">
    <property type="entry name" value="Homeodomain-like"/>
    <property type="match status" value="1"/>
</dbReference>
<dbReference type="Proteomes" id="UP000288547">
    <property type="component" value="Unassembled WGS sequence"/>
</dbReference>
<dbReference type="PANTHER" id="PTHR30055:SF238">
    <property type="entry name" value="MYCOFACTOCIN BIOSYNTHESIS TRANSCRIPTIONAL REGULATOR MFTR-RELATED"/>
    <property type="match status" value="1"/>
</dbReference>
<feature type="domain" description="HTH tetR-type" evidence="5">
    <location>
        <begin position="17"/>
        <end position="77"/>
    </location>
</feature>
<reference evidence="6 7" key="1">
    <citation type="submission" date="2018-12" db="EMBL/GenBank/DDBJ databases">
        <authorList>
            <person name="Li F."/>
        </authorList>
    </citation>
    <scope>NUCLEOTIDE SEQUENCE [LARGE SCALE GENOMIC DNA]</scope>
    <source>
        <strain evidence="6 7">11W25H-1</strain>
    </source>
</reference>
<dbReference type="AlphaFoldDB" id="A0A444PNY1"/>
<organism evidence="6 7">
    <name type="scientific">Labedella phragmitis</name>
    <dbReference type="NCBI Taxonomy" id="2498849"/>
    <lineage>
        <taxon>Bacteria</taxon>
        <taxon>Bacillati</taxon>
        <taxon>Actinomycetota</taxon>
        <taxon>Actinomycetes</taxon>
        <taxon>Micrococcales</taxon>
        <taxon>Microbacteriaceae</taxon>
        <taxon>Labedella</taxon>
    </lineage>
</organism>
<comment type="caution">
    <text evidence="6">The sequence shown here is derived from an EMBL/GenBank/DDBJ whole genome shotgun (WGS) entry which is preliminary data.</text>
</comment>
<keyword evidence="1" id="KW-0805">Transcription regulation</keyword>
<sequence>MEHSEPHPIGIRQRMRETIRGELTDAAVRLVQEVGFTGTTASAIASAAGVSERTFFRYFPTKEDAVLQPTESLGSSVAKAVAARPPRETSLQAFRAAFDVAVDSVMATPERWATVIALGQSEPALRRRHLQQQDVWAQALAAANDERMGLPTGTMESRLHSGVMMLAWERALVACAGDDDFSRVGAELDTAIGKIRRFVQTVVQ</sequence>
<dbReference type="Gene3D" id="1.10.10.60">
    <property type="entry name" value="Homeodomain-like"/>
    <property type="match status" value="1"/>
</dbReference>
<evidence type="ECO:0000256" key="4">
    <source>
        <dbReference type="PROSITE-ProRule" id="PRU00335"/>
    </source>
</evidence>
<gene>
    <name evidence="6" type="ORF">ELQ90_15550</name>
</gene>
<dbReference type="InterPro" id="IPR009057">
    <property type="entry name" value="Homeodomain-like_sf"/>
</dbReference>
<dbReference type="InterPro" id="IPR001647">
    <property type="entry name" value="HTH_TetR"/>
</dbReference>
<dbReference type="Gene3D" id="1.10.357.10">
    <property type="entry name" value="Tetracycline Repressor, domain 2"/>
    <property type="match status" value="1"/>
</dbReference>
<dbReference type="InterPro" id="IPR050109">
    <property type="entry name" value="HTH-type_TetR-like_transc_reg"/>
</dbReference>
<dbReference type="GO" id="GO:0000976">
    <property type="term" value="F:transcription cis-regulatory region binding"/>
    <property type="evidence" value="ECO:0007669"/>
    <property type="project" value="TreeGrafter"/>
</dbReference>
<dbReference type="PROSITE" id="PS50977">
    <property type="entry name" value="HTH_TETR_2"/>
    <property type="match status" value="1"/>
</dbReference>